<proteinExistence type="inferred from homology"/>
<dbReference type="InterPro" id="IPR037151">
    <property type="entry name" value="AlkB-like_sf"/>
</dbReference>
<dbReference type="Pfam" id="PF08241">
    <property type="entry name" value="Methyltransf_11"/>
    <property type="match status" value="1"/>
</dbReference>
<dbReference type="Pfam" id="PF00439">
    <property type="entry name" value="Bromodomain"/>
    <property type="match status" value="2"/>
</dbReference>
<dbReference type="FunFam" id="1.20.920.10:FF:000066">
    <property type="entry name" value="Transcription initiation factor TFIID subunit 1"/>
    <property type="match status" value="1"/>
</dbReference>
<dbReference type="InterPro" id="IPR022591">
    <property type="entry name" value="TAF1_HAT_dom"/>
</dbReference>
<dbReference type="InterPro" id="IPR005123">
    <property type="entry name" value="Oxoglu/Fe-dep_dioxygenase_dom"/>
</dbReference>
<dbReference type="EMBL" id="KL363294">
    <property type="protein sequence ID" value="KFD48406.1"/>
    <property type="molecule type" value="Genomic_DNA"/>
</dbReference>
<dbReference type="PANTHER" id="PTHR13900">
    <property type="entry name" value="TRANSCRIPTION INITIATION FACTOR TFIID"/>
    <property type="match status" value="1"/>
</dbReference>
<dbReference type="GO" id="GO:0003723">
    <property type="term" value="F:RNA binding"/>
    <property type="evidence" value="ECO:0007669"/>
    <property type="project" value="UniProtKB-KW"/>
</dbReference>
<dbReference type="CDD" id="cd05511">
    <property type="entry name" value="Bromo_TFIID"/>
    <property type="match status" value="1"/>
</dbReference>
<evidence type="ECO:0000256" key="2">
    <source>
        <dbReference type="ARBA" id="ARBA00004123"/>
    </source>
</evidence>
<dbReference type="GO" id="GO:0008757">
    <property type="term" value="F:S-adenosylmethionine-dependent methyltransferase activity"/>
    <property type="evidence" value="ECO:0007669"/>
    <property type="project" value="InterPro"/>
</dbReference>
<dbReference type="PROSITE" id="PS00633">
    <property type="entry name" value="BROMODOMAIN_1"/>
    <property type="match status" value="1"/>
</dbReference>
<dbReference type="SUPFAM" id="SSF53335">
    <property type="entry name" value="S-adenosyl-L-methionine-dependent methyltransferases"/>
    <property type="match status" value="1"/>
</dbReference>
<name>A0A085LTW0_9BILA</name>
<dbReference type="CDD" id="cd02440">
    <property type="entry name" value="AdoMet_MTases"/>
    <property type="match status" value="1"/>
</dbReference>
<protein>
    <submittedName>
        <fullName evidence="14">Uncharacterized protein</fullName>
    </submittedName>
</protein>
<keyword evidence="6" id="KW-0805">Transcription regulation</keyword>
<evidence type="ECO:0000256" key="8">
    <source>
        <dbReference type="ARBA" id="ARBA00023163"/>
    </source>
</evidence>
<feature type="domain" description="Fe2OG dioxygenase" evidence="13">
    <location>
        <begin position="1803"/>
        <end position="1906"/>
    </location>
</feature>
<evidence type="ECO:0000259" key="12">
    <source>
        <dbReference type="PROSITE" id="PS50014"/>
    </source>
</evidence>
<keyword evidence="15" id="KW-1185">Reference proteome</keyword>
<dbReference type="Pfam" id="PF13532">
    <property type="entry name" value="2OG-FeII_Oxy_2"/>
    <property type="match status" value="1"/>
</dbReference>
<keyword evidence="9" id="KW-0539">Nucleus</keyword>
<keyword evidence="4" id="KW-0862">Zinc</keyword>
<dbReference type="InterPro" id="IPR013216">
    <property type="entry name" value="Methyltransf_11"/>
</dbReference>
<dbReference type="GO" id="GO:0005669">
    <property type="term" value="C:transcription factor TFIID complex"/>
    <property type="evidence" value="ECO:0007669"/>
    <property type="project" value="InterPro"/>
</dbReference>
<dbReference type="GO" id="GO:0016251">
    <property type="term" value="F:RNA polymerase II general transcription initiation factor activity"/>
    <property type="evidence" value="ECO:0007669"/>
    <property type="project" value="InterPro"/>
</dbReference>
<comment type="subcellular location">
    <subcellularLocation>
        <location evidence="2">Nucleus</location>
    </subcellularLocation>
</comment>
<feature type="domain" description="Bromo" evidence="12">
    <location>
        <begin position="1532"/>
        <end position="1602"/>
    </location>
</feature>
<dbReference type="InterPro" id="IPR027450">
    <property type="entry name" value="AlkB-like"/>
</dbReference>
<dbReference type="GO" id="GO:0051123">
    <property type="term" value="P:RNA polymerase II preinitiation complex assembly"/>
    <property type="evidence" value="ECO:0007669"/>
    <property type="project" value="TreeGrafter"/>
</dbReference>
<feature type="region of interest" description="Disordered" evidence="11">
    <location>
        <begin position="1332"/>
        <end position="1351"/>
    </location>
</feature>
<dbReference type="Gene3D" id="2.60.120.590">
    <property type="entry name" value="Alpha-ketoglutarate-dependent dioxygenase AlkB-like"/>
    <property type="match status" value="1"/>
</dbReference>
<dbReference type="Gene3D" id="1.20.920.10">
    <property type="entry name" value="Bromodomain-like"/>
    <property type="match status" value="2"/>
</dbReference>
<evidence type="ECO:0000256" key="3">
    <source>
        <dbReference type="ARBA" id="ARBA00009064"/>
    </source>
</evidence>
<sequence>MTHVAMDDEDSDGSFILTSVLFGNIGQEVGNVFDETTLNQLSNFASVLCESDIIEKDECRVEPGSSVVTKREDAVDYYDIAEFAEDYSINRYSSMLQRGNEDEVDSDQVSWQDDFHPRALSDSGEESDSEEAPLANMLPEEYRDFDVCKLFPEFKKNKILRFSRLFGPGKPTSQPLIWRSVKSKRKGKFEQRLDEQETKSIEDEPIAPSMGKMHLDYAPTPPLEECANYDEITLLNPPEKDANVRAHETEEESNIPPWRYGPAAYWYNKMNVPPTGEGFNYNMRLKPGKETERFTTQNVGTLRPELLPVNINRWEDDIIIDQEGLEDEVKKMLTCGQQPTCGWIPTPQTRDMDTFMTMLRSNGFTNLFTPKWNTAVTMAEKILTETSYSQSYSVFPPENCRLIDDRWEDNVIIDPDNMDRIPEPSVVELDPTDVPDLFGLPEDEAKEEAGSAVSVAPETGQEAKGNERKVRCAEIPQSPMGALIQEHQFTRKSQMILGRVVQRKREEDEEVIATQMREKDPFNLSNDEYYLPKGTSSHSIPAQNLMRPFFPTFFNLFKLRHFHRMPLRRYGRGTLSRCGFHVVYSLEAHISEKKQVANAFYLRSDSICSFLKQREEERIASGGGDMFYMREPDDLSGKDGDLIFVEFSEEHPPLLCQPGMASKIKIYNKRRPGKETVEPHFEYGETAYTHTSPFLGSLLPGQSLQALENNLFRAPIYQHVVPDTDFLVIRTRNGYSIRKVQTIFCVGQELPLFEVPSPNSKRASNFVRDFLLVFIYRLFWESTTEPRRIRMEDVRRAFPHYAESSIRKRLKICSDFKRLGQGPDANFWVLRDDFRLPNLEELRLLISPELCCSYYSMLAAEQRLKDAGYGEKYFFTPEDDEEDDGQAKMADEIKCAPWNTTRAYIAATKGKCLLDVTGVADPTGCGEGYSFVRLSSKPPKEDLPPPVKKTVTGTDADLRKLSLKDAKQLLRDFGVKDEEIKSLTRWEIIDVIRTLSTQQARAGGTGITKFARGSMRFSVTEVQERYKQDCQRIFELQNSVLSSTEVLSTDNEESEADDSDIEEIGKNIESMLTMKKSSYSNEEKEREELQKLLRGESFMLPGELKKTSDSSSQIAARDSATSLEGRKLKITRSYRSSDGREHITVEYVTKPQLIEAYVKIRTTKDETFIKHFAHMDEQYREERRREKRRLQDQLRRIRRNEMKAKLGIPLGSKAKPTKSSKPPPPPKPSLLKMRCSACGAKGHMKTNKNCPLYGKVKYYAQSLAVPDDVEMDEELKMPKTEKNLVSVEGTKVKLSKLVVEHAEKLRKAMRSKAKGFANKIIIRRQSGDARLEDEWTPKGTSKGSVYSFDDSEEEEELDEAALSDSNSRLRDVGSYTEYFDGIPKQGVHRRRTDPKISMSAILEGVLNEVRALPEAGLFLQPVSKKLVPDYYKVINRPIDLQKVRMNVAQNQYVTREEFLRDIRQILDNSRLYNGDQSEITQAARQVFLCASRKVAEKERRLMKLEKAINPLLDDNDQVAFSYLLSNIIQQCKCLPKTFPFYQPVDGRKVKSYYEKVKFPMDLGTMEQKAQRHQYHFLADFLSDVEQIYKNSELFNGPASMFTTKAKEIFDCACRLVEENKGQLLELEGALNLSRQKVLDAAESESLATGVSSSYGSLVRDEAAERTGEAADSRLVSRVPPVKEDAKLQLDLLLSDSEGETNGNKSPLGVPAQRIHSANASCPEGLILVSDFVTDSQEQDLSKLVESYAASCYCLGKRKVLHFGYNFLYSTNEPDISKPAEQPIPPLCLELTKRMRSLHLIEQLPNQLTVNFYEPGQGIPLHFDSSPFIGKEIVSLSLNGDIVMDFVKPLTNCHYSLLLPRRSLLIMTGQARYEWKHGIAPRKYDVLPNGMLLRRSLRVSFTFRYVSDSQERAHPVKDCQIPTSTTTISNVEEKYVYQVYDQIAVSFDRTRYSLWPGVLRFLDGLKENCLLLDVGCGNGKYLSYRADTIKIGCDRSLELCKICRRKGYQVLQADCRNIPFRDETFDAVLSIAVIHHLSTTERRIQALNQLIRVLRPGGRALVYVWAAEQTRNNEDSKYLKSHRFEQLPQESSANEELPFIVHKNRRPFEAPDLLVPWKSAKKSGEALCDESEKPILRYYHVFADGELETLCRSLTSCTLLKSYYEQGNWCAILERC</sequence>
<evidence type="ECO:0000256" key="7">
    <source>
        <dbReference type="ARBA" id="ARBA00023117"/>
    </source>
</evidence>
<feature type="non-terminal residue" evidence="14">
    <location>
        <position position="2175"/>
    </location>
</feature>
<evidence type="ECO:0000313" key="14">
    <source>
        <dbReference type="EMBL" id="KFD48406.1"/>
    </source>
</evidence>
<dbReference type="GO" id="GO:0004402">
    <property type="term" value="F:histone acetyltransferase activity"/>
    <property type="evidence" value="ECO:0007669"/>
    <property type="project" value="InterPro"/>
</dbReference>
<dbReference type="GO" id="GO:0017025">
    <property type="term" value="F:TBP-class protein binding"/>
    <property type="evidence" value="ECO:0007669"/>
    <property type="project" value="InterPro"/>
</dbReference>
<dbReference type="SMART" id="SM00297">
    <property type="entry name" value="BROMO"/>
    <property type="match status" value="2"/>
</dbReference>
<dbReference type="InterPro" id="IPR018359">
    <property type="entry name" value="Bromodomain_CS"/>
</dbReference>
<dbReference type="SUPFAM" id="SSF51197">
    <property type="entry name" value="Clavaminate synthase-like"/>
    <property type="match status" value="1"/>
</dbReference>
<comment type="similarity">
    <text evidence="3">Belongs to the TAF1 family.</text>
</comment>
<keyword evidence="8" id="KW-0804">Transcription</keyword>
<dbReference type="PROSITE" id="PS50014">
    <property type="entry name" value="BROMODOMAIN_2"/>
    <property type="match status" value="2"/>
</dbReference>
<dbReference type="InterPro" id="IPR040240">
    <property type="entry name" value="TAF1"/>
</dbReference>
<evidence type="ECO:0000256" key="9">
    <source>
        <dbReference type="ARBA" id="ARBA00023242"/>
    </source>
</evidence>
<evidence type="ECO:0000256" key="6">
    <source>
        <dbReference type="ARBA" id="ARBA00023015"/>
    </source>
</evidence>
<dbReference type="SUPFAM" id="SSF47370">
    <property type="entry name" value="Bromodomain"/>
    <property type="match status" value="2"/>
</dbReference>
<dbReference type="InterPro" id="IPR036427">
    <property type="entry name" value="Bromodomain-like_sf"/>
</dbReference>
<dbReference type="Proteomes" id="UP000030764">
    <property type="component" value="Unassembled WGS sequence"/>
</dbReference>
<accession>A0A085LTW0</accession>
<dbReference type="PROSITE" id="PS51471">
    <property type="entry name" value="FE2OG_OXY"/>
    <property type="match status" value="1"/>
</dbReference>
<comment type="cofactor">
    <cofactor evidence="1">
        <name>Fe(2+)</name>
        <dbReference type="ChEBI" id="CHEBI:29033"/>
    </cofactor>
</comment>
<organism evidence="14 15">
    <name type="scientific">Trichuris suis</name>
    <name type="common">pig whipworm</name>
    <dbReference type="NCBI Taxonomy" id="68888"/>
    <lineage>
        <taxon>Eukaryota</taxon>
        <taxon>Metazoa</taxon>
        <taxon>Ecdysozoa</taxon>
        <taxon>Nematoda</taxon>
        <taxon>Enoplea</taxon>
        <taxon>Dorylaimia</taxon>
        <taxon>Trichinellida</taxon>
        <taxon>Trichuridae</taxon>
        <taxon>Trichuris</taxon>
    </lineage>
</organism>
<reference evidence="14 15" key="1">
    <citation type="journal article" date="2014" name="Nat. Genet.">
        <title>Genome and transcriptome of the porcine whipworm Trichuris suis.</title>
        <authorList>
            <person name="Jex A.R."/>
            <person name="Nejsum P."/>
            <person name="Schwarz E.M."/>
            <person name="Hu L."/>
            <person name="Young N.D."/>
            <person name="Hall R.S."/>
            <person name="Korhonen P.K."/>
            <person name="Liao S."/>
            <person name="Thamsborg S."/>
            <person name="Xia J."/>
            <person name="Xu P."/>
            <person name="Wang S."/>
            <person name="Scheerlinck J.P."/>
            <person name="Hofmann A."/>
            <person name="Sternberg P.W."/>
            <person name="Wang J."/>
            <person name="Gasser R.B."/>
        </authorList>
    </citation>
    <scope>NUCLEOTIDE SEQUENCE [LARGE SCALE GENOMIC DNA]</scope>
    <source>
        <strain evidence="14">DCEP-RM93M</strain>
    </source>
</reference>
<dbReference type="Pfam" id="PF15288">
    <property type="entry name" value="zf-CCHC_6"/>
    <property type="match status" value="1"/>
</dbReference>
<dbReference type="InterPro" id="IPR041670">
    <property type="entry name" value="Znf-CCHC_6"/>
</dbReference>
<gene>
    <name evidence="14" type="ORF">M513_10706</name>
</gene>
<evidence type="ECO:0000256" key="1">
    <source>
        <dbReference type="ARBA" id="ARBA00001954"/>
    </source>
</evidence>
<keyword evidence="5" id="KW-0694">RNA-binding</keyword>
<evidence type="ECO:0000256" key="5">
    <source>
        <dbReference type="ARBA" id="ARBA00022884"/>
    </source>
</evidence>
<dbReference type="InterPro" id="IPR029063">
    <property type="entry name" value="SAM-dependent_MTases_sf"/>
</dbReference>
<feature type="region of interest" description="Disordered" evidence="11">
    <location>
        <begin position="1209"/>
        <end position="1230"/>
    </location>
</feature>
<dbReference type="Gene3D" id="3.40.50.150">
    <property type="entry name" value="Vaccinia Virus protein VP39"/>
    <property type="match status" value="1"/>
</dbReference>
<dbReference type="InterPro" id="IPR001487">
    <property type="entry name" value="Bromodomain"/>
</dbReference>
<feature type="domain" description="Bromo" evidence="12">
    <location>
        <begin position="1410"/>
        <end position="1480"/>
    </location>
</feature>
<dbReference type="PANTHER" id="PTHR13900:SF0">
    <property type="entry name" value="TRANSCRIPTION INITIATION FACTOR TFIID SUBUNIT 1"/>
    <property type="match status" value="1"/>
</dbReference>
<evidence type="ECO:0000313" key="15">
    <source>
        <dbReference type="Proteomes" id="UP000030764"/>
    </source>
</evidence>
<evidence type="ECO:0000259" key="13">
    <source>
        <dbReference type="PROSITE" id="PS51471"/>
    </source>
</evidence>
<evidence type="ECO:0000256" key="11">
    <source>
        <dbReference type="SAM" id="MobiDB-lite"/>
    </source>
</evidence>
<dbReference type="Pfam" id="PF12157">
    <property type="entry name" value="DUF3591"/>
    <property type="match status" value="1"/>
</dbReference>
<evidence type="ECO:0000256" key="4">
    <source>
        <dbReference type="ARBA" id="ARBA00022833"/>
    </source>
</evidence>
<dbReference type="PRINTS" id="PR00503">
    <property type="entry name" value="BROMODOMAIN"/>
</dbReference>
<evidence type="ECO:0000256" key="10">
    <source>
        <dbReference type="PROSITE-ProRule" id="PRU00035"/>
    </source>
</evidence>
<keyword evidence="7 10" id="KW-0103">Bromodomain</keyword>